<evidence type="ECO:0000256" key="5">
    <source>
        <dbReference type="ARBA" id="ARBA00022801"/>
    </source>
</evidence>
<reference evidence="11" key="1">
    <citation type="submission" date="2025-08" db="UniProtKB">
        <authorList>
            <consortium name="Ensembl"/>
        </authorList>
    </citation>
    <scope>IDENTIFICATION</scope>
</reference>
<dbReference type="PROSITE" id="PS00973">
    <property type="entry name" value="USP_2"/>
    <property type="match status" value="1"/>
</dbReference>
<dbReference type="EC" id="3.4.19.12" evidence="7"/>
<gene>
    <name evidence="11" type="primary">USP30</name>
</gene>
<dbReference type="AlphaFoldDB" id="A0A8C5RH82"/>
<evidence type="ECO:0000256" key="1">
    <source>
        <dbReference type="ARBA" id="ARBA00000707"/>
    </source>
</evidence>
<dbReference type="SUPFAM" id="SSF54001">
    <property type="entry name" value="Cysteine proteinases"/>
    <property type="match status" value="1"/>
</dbReference>
<keyword evidence="6 7" id="KW-0788">Thiol protease</keyword>
<keyword evidence="3 7" id="KW-0645">Protease</keyword>
<keyword evidence="4 7" id="KW-0833">Ubl conjugation pathway</keyword>
<dbReference type="PANTHER" id="PTHR24006">
    <property type="entry name" value="UBIQUITIN CARBOXYL-TERMINAL HYDROLASE"/>
    <property type="match status" value="1"/>
</dbReference>
<dbReference type="Ensembl" id="ENSLLTT00000001446.1">
    <property type="protein sequence ID" value="ENSLLTP00000001393.1"/>
    <property type="gene ID" value="ENSLLTG00000001087.1"/>
</dbReference>
<evidence type="ECO:0000256" key="7">
    <source>
        <dbReference type="RuleBase" id="RU366025"/>
    </source>
</evidence>
<dbReference type="GO" id="GO:0035871">
    <property type="term" value="P:protein K11-linked deubiquitination"/>
    <property type="evidence" value="ECO:0007669"/>
    <property type="project" value="Ensembl"/>
</dbReference>
<comment type="similarity">
    <text evidence="2 7">Belongs to the peptidase C19 family.</text>
</comment>
<comment type="catalytic activity">
    <reaction evidence="1 7">
        <text>Thiol-dependent hydrolysis of ester, thioester, amide, peptide and isopeptide bonds formed by the C-terminal Gly of ubiquitin (a 76-residue protein attached to proteins as an intracellular targeting signal).</text>
        <dbReference type="EC" id="3.4.19.12"/>
    </reaction>
</comment>
<feature type="domain" description="USP" evidence="10">
    <location>
        <begin position="209"/>
        <end position="627"/>
    </location>
</feature>
<dbReference type="InterPro" id="IPR001394">
    <property type="entry name" value="Peptidase_C19_UCH"/>
</dbReference>
<keyword evidence="9" id="KW-1133">Transmembrane helix</keyword>
<dbReference type="PROSITE" id="PS00972">
    <property type="entry name" value="USP_1"/>
    <property type="match status" value="1"/>
</dbReference>
<dbReference type="PANTHER" id="PTHR24006:SF888">
    <property type="entry name" value="UBIQUITIN CARBOXYL-TERMINAL HYDROLASE 30"/>
    <property type="match status" value="1"/>
</dbReference>
<feature type="compositionally biased region" description="Basic and acidic residues" evidence="8">
    <location>
        <begin position="43"/>
        <end position="53"/>
    </location>
</feature>
<dbReference type="PROSITE" id="PS50235">
    <property type="entry name" value="USP_3"/>
    <property type="match status" value="1"/>
</dbReference>
<dbReference type="InterPro" id="IPR018200">
    <property type="entry name" value="USP_CS"/>
</dbReference>
<dbReference type="GO" id="GO:0004197">
    <property type="term" value="F:cysteine-type endopeptidase activity"/>
    <property type="evidence" value="ECO:0007669"/>
    <property type="project" value="Ensembl"/>
</dbReference>
<keyword evidence="9" id="KW-0812">Transmembrane</keyword>
<evidence type="ECO:0000256" key="9">
    <source>
        <dbReference type="SAM" id="Phobius"/>
    </source>
</evidence>
<organism evidence="11 12">
    <name type="scientific">Laticauda laticaudata</name>
    <name type="common">Blue-ringed sea krait</name>
    <name type="synonym">Blue-lipped sea krait</name>
    <dbReference type="NCBI Taxonomy" id="8630"/>
    <lineage>
        <taxon>Eukaryota</taxon>
        <taxon>Metazoa</taxon>
        <taxon>Chordata</taxon>
        <taxon>Craniata</taxon>
        <taxon>Vertebrata</taxon>
        <taxon>Euteleostomi</taxon>
        <taxon>Lepidosauria</taxon>
        <taxon>Squamata</taxon>
        <taxon>Bifurcata</taxon>
        <taxon>Unidentata</taxon>
        <taxon>Episquamata</taxon>
        <taxon>Toxicofera</taxon>
        <taxon>Serpentes</taxon>
        <taxon>Colubroidea</taxon>
        <taxon>Elapidae</taxon>
        <taxon>Laticaudinae</taxon>
        <taxon>Laticauda</taxon>
    </lineage>
</organism>
<feature type="region of interest" description="Disordered" evidence="8">
    <location>
        <begin position="500"/>
        <end position="522"/>
    </location>
</feature>
<keyword evidence="12" id="KW-1185">Reference proteome</keyword>
<keyword evidence="5 7" id="KW-0378">Hydrolase</keyword>
<dbReference type="Proteomes" id="UP000694406">
    <property type="component" value="Unplaced"/>
</dbReference>
<dbReference type="GO" id="GO:0005634">
    <property type="term" value="C:nucleus"/>
    <property type="evidence" value="ECO:0007669"/>
    <property type="project" value="TreeGrafter"/>
</dbReference>
<dbReference type="GO" id="GO:0008053">
    <property type="term" value="P:mitochondrial fusion"/>
    <property type="evidence" value="ECO:0007669"/>
    <property type="project" value="Ensembl"/>
</dbReference>
<dbReference type="InterPro" id="IPR038765">
    <property type="entry name" value="Papain-like_cys_pep_sf"/>
</dbReference>
<keyword evidence="9" id="KW-0472">Membrane</keyword>
<dbReference type="GeneTree" id="ENSGT00550000075075"/>
<dbReference type="Pfam" id="PF00443">
    <property type="entry name" value="UCH"/>
    <property type="match status" value="1"/>
</dbReference>
<dbReference type="GO" id="GO:0044313">
    <property type="term" value="P:protein K6-linked deubiquitination"/>
    <property type="evidence" value="ECO:0007669"/>
    <property type="project" value="Ensembl"/>
</dbReference>
<feature type="region of interest" description="Disordered" evidence="8">
    <location>
        <begin position="43"/>
        <end position="132"/>
    </location>
</feature>
<dbReference type="InterPro" id="IPR050164">
    <property type="entry name" value="Peptidase_C19"/>
</dbReference>
<dbReference type="GO" id="GO:0005741">
    <property type="term" value="C:mitochondrial outer membrane"/>
    <property type="evidence" value="ECO:0007669"/>
    <property type="project" value="Ensembl"/>
</dbReference>
<dbReference type="GO" id="GO:0004843">
    <property type="term" value="F:cysteine-type deubiquitinase activity"/>
    <property type="evidence" value="ECO:0007669"/>
    <property type="project" value="UniProtKB-UniRule"/>
</dbReference>
<dbReference type="GO" id="GO:0006508">
    <property type="term" value="P:proteolysis"/>
    <property type="evidence" value="ECO:0007669"/>
    <property type="project" value="UniProtKB-KW"/>
</dbReference>
<evidence type="ECO:0000313" key="11">
    <source>
        <dbReference type="Ensembl" id="ENSLLTP00000001393.1"/>
    </source>
</evidence>
<evidence type="ECO:0000256" key="8">
    <source>
        <dbReference type="SAM" id="MobiDB-lite"/>
    </source>
</evidence>
<reference evidence="11" key="2">
    <citation type="submission" date="2025-09" db="UniProtKB">
        <authorList>
            <consortium name="Ensembl"/>
        </authorList>
    </citation>
    <scope>IDENTIFICATION</scope>
</reference>
<feature type="transmembrane region" description="Helical" evidence="9">
    <location>
        <begin position="176"/>
        <end position="194"/>
    </location>
</feature>
<sequence>MTKKRFLAGLEEILGSRAGNMPSSYYLQEKLLPGTFFAASEVGRDPLSVERLSKRGGGKTPLLRDPREGAGPVGFRSPRKVFPARPGPASSVPSSGHSQAGDAAEPLRPAGNGAGDGGVAAAPSGRGFGQVRPRAERVGAPARNPARGALPPSPSPGGAPFMSLSFLLRSRMMRNWGVIGGVAAVFAAGLYVLWGPMAERKRRRKGLVPGLLNLGNTCFMNSLLQGLSACPSLIQWLEGFAGQGSAGQSKEAGQRSLSLTLLRLLKALSCQEAAEDDLLDASCLLEVLRLYRWQISSFEEQDAHELFHVLTSSLEEERDGQSQIPHLFDVHSLEELEIPQEQICCRTKGPLYPVPNRWKKRHPFNGRLTSHMVCKHCKQQSPLRYDTFDSLSLSIPATVWGHPLTLDHCLRHFISSESVKDVVCDNCTKIQAEGTKGLQIMEHQRTTFVKQLKLGKLPQCLCIHLQRLSWSSHGLPLKRNEHVQFSEFLIMDLYKQHFPTHKSSPREGLQAESDPGEGVERAGNSKPILSNGMCCTPWLPPSIGFPYMAVPGYGRSPVYVYRLMAVVVHHGDMHSGHFVTFRRSPSSSRTPPSAGSQWLWVSDDVVHKSSLQEVLASSAYLLFYERICSRLQPPSRELQAEE</sequence>
<protein>
    <recommendedName>
        <fullName evidence="7">Ubiquitin carboxyl-terminal hydrolase</fullName>
        <ecNumber evidence="7">3.4.19.12</ecNumber>
    </recommendedName>
</protein>
<evidence type="ECO:0000313" key="12">
    <source>
        <dbReference type="Proteomes" id="UP000694406"/>
    </source>
</evidence>
<dbReference type="InterPro" id="IPR028889">
    <property type="entry name" value="USP"/>
</dbReference>
<dbReference type="CDD" id="cd02662">
    <property type="entry name" value="Peptidase_C19F"/>
    <property type="match status" value="1"/>
</dbReference>
<dbReference type="GO" id="GO:0000422">
    <property type="term" value="P:autophagy of mitochondrion"/>
    <property type="evidence" value="ECO:0007669"/>
    <property type="project" value="Ensembl"/>
</dbReference>
<proteinExistence type="inferred from homology"/>
<evidence type="ECO:0000259" key="10">
    <source>
        <dbReference type="PROSITE" id="PS50235"/>
    </source>
</evidence>
<dbReference type="GO" id="GO:0005829">
    <property type="term" value="C:cytosol"/>
    <property type="evidence" value="ECO:0007669"/>
    <property type="project" value="TreeGrafter"/>
</dbReference>
<evidence type="ECO:0000256" key="3">
    <source>
        <dbReference type="ARBA" id="ARBA00022670"/>
    </source>
</evidence>
<dbReference type="Gene3D" id="3.90.70.10">
    <property type="entry name" value="Cysteine proteinases"/>
    <property type="match status" value="1"/>
</dbReference>
<evidence type="ECO:0000256" key="6">
    <source>
        <dbReference type="ARBA" id="ARBA00022807"/>
    </source>
</evidence>
<accession>A0A8C5RH82</accession>
<evidence type="ECO:0000256" key="2">
    <source>
        <dbReference type="ARBA" id="ARBA00009085"/>
    </source>
</evidence>
<name>A0A8C5RH82_LATLA</name>
<evidence type="ECO:0000256" key="4">
    <source>
        <dbReference type="ARBA" id="ARBA00022786"/>
    </source>
</evidence>